<feature type="transmembrane region" description="Helical" evidence="1">
    <location>
        <begin position="32"/>
        <end position="50"/>
    </location>
</feature>
<feature type="domain" description="EamA" evidence="2">
    <location>
        <begin position="141"/>
        <end position="279"/>
    </location>
</feature>
<feature type="transmembrane region" description="Helical" evidence="1">
    <location>
        <begin position="115"/>
        <end position="135"/>
    </location>
</feature>
<feature type="transmembrane region" description="Helical" evidence="1">
    <location>
        <begin position="262"/>
        <end position="282"/>
    </location>
</feature>
<keyword evidence="4" id="KW-1185">Reference proteome</keyword>
<dbReference type="RefSeq" id="WP_046370223.1">
    <property type="nucleotide sequence ID" value="NZ_BBWV01000003.1"/>
</dbReference>
<dbReference type="SUPFAM" id="SSF103481">
    <property type="entry name" value="Multidrug resistance efflux transporter EmrE"/>
    <property type="match status" value="2"/>
</dbReference>
<proteinExistence type="predicted"/>
<evidence type="ECO:0000256" key="1">
    <source>
        <dbReference type="SAM" id="Phobius"/>
    </source>
</evidence>
<accession>A0A0E9N398</accession>
<dbReference type="GO" id="GO:0016020">
    <property type="term" value="C:membrane"/>
    <property type="evidence" value="ECO:0007669"/>
    <property type="project" value="InterPro"/>
</dbReference>
<organism evidence="3 4">
    <name type="scientific">Flavihumibacter petaseus NBRC 106054</name>
    <dbReference type="NCBI Taxonomy" id="1220578"/>
    <lineage>
        <taxon>Bacteria</taxon>
        <taxon>Pseudomonadati</taxon>
        <taxon>Bacteroidota</taxon>
        <taxon>Chitinophagia</taxon>
        <taxon>Chitinophagales</taxon>
        <taxon>Chitinophagaceae</taxon>
        <taxon>Flavihumibacter</taxon>
    </lineage>
</organism>
<dbReference type="STRING" id="1220578.FPE01S_03_03110"/>
<dbReference type="PANTHER" id="PTHR22911:SF79">
    <property type="entry name" value="MOBA-LIKE NTP TRANSFERASE DOMAIN-CONTAINING PROTEIN"/>
    <property type="match status" value="1"/>
</dbReference>
<feature type="domain" description="EamA" evidence="2">
    <location>
        <begin position="10"/>
        <end position="133"/>
    </location>
</feature>
<dbReference type="InterPro" id="IPR000620">
    <property type="entry name" value="EamA_dom"/>
</dbReference>
<feature type="transmembrane region" description="Helical" evidence="1">
    <location>
        <begin position="180"/>
        <end position="201"/>
    </location>
</feature>
<feature type="transmembrane region" description="Helical" evidence="1">
    <location>
        <begin position="239"/>
        <end position="256"/>
    </location>
</feature>
<feature type="transmembrane region" description="Helical" evidence="1">
    <location>
        <begin position="141"/>
        <end position="159"/>
    </location>
</feature>
<reference evidence="3 4" key="1">
    <citation type="submission" date="2015-04" db="EMBL/GenBank/DDBJ databases">
        <title>Whole genome shotgun sequence of Flavihumibacter petaseus NBRC 106054.</title>
        <authorList>
            <person name="Miyazawa S."/>
            <person name="Hosoyama A."/>
            <person name="Hashimoto M."/>
            <person name="Noguchi M."/>
            <person name="Tsuchikane K."/>
            <person name="Ohji S."/>
            <person name="Yamazoe A."/>
            <person name="Ichikawa N."/>
            <person name="Kimura A."/>
            <person name="Fujita N."/>
        </authorList>
    </citation>
    <scope>NUCLEOTIDE SEQUENCE [LARGE SCALE GENOMIC DNA]</scope>
    <source>
        <strain evidence="3 4">NBRC 106054</strain>
    </source>
</reference>
<evidence type="ECO:0000259" key="2">
    <source>
        <dbReference type="Pfam" id="PF00892"/>
    </source>
</evidence>
<evidence type="ECO:0000313" key="3">
    <source>
        <dbReference type="EMBL" id="GAO44273.1"/>
    </source>
</evidence>
<comment type="caution">
    <text evidence="3">The sequence shown here is derived from an EMBL/GenBank/DDBJ whole genome shotgun (WGS) entry which is preliminary data.</text>
</comment>
<name>A0A0E9N398_9BACT</name>
<dbReference type="EMBL" id="BBWV01000003">
    <property type="protein sequence ID" value="GAO44273.1"/>
    <property type="molecule type" value="Genomic_DNA"/>
</dbReference>
<keyword evidence="1" id="KW-1133">Transmembrane helix</keyword>
<dbReference type="OrthoDB" id="9150437at2"/>
<dbReference type="Pfam" id="PF00892">
    <property type="entry name" value="EamA"/>
    <property type="match status" value="2"/>
</dbReference>
<gene>
    <name evidence="3" type="ORF">FPE01S_03_03110</name>
</gene>
<keyword evidence="1" id="KW-0812">Transmembrane</keyword>
<sequence>MKTAFVKLHIAVFLAGFTGILGRLITLNEGLLVWYRLLFSAVTLWAFFGWQKKVERIPLVMIGAITATGLIAALHWVTFYASIKYANVSVALVCFSALGFFTAIFEPLILRKKPVLPEILLGLLVILGIAIIFHFDPRYKLGIGIGLVSSVLAAIFPVLNRQLLRYVSVETLTTYELTGGFLTLSILLPFYLHFFPVATILPGWQDLGWLLFLSWFCTVWAFQLSAYALKYISAFTVNLSYNLEPVYGILLAFFVYQENRYLSWNFYIGLALIVLAVSLQMVRVYRKNQVARFNP</sequence>
<evidence type="ECO:0000313" key="4">
    <source>
        <dbReference type="Proteomes" id="UP000033121"/>
    </source>
</evidence>
<keyword evidence="1" id="KW-0472">Membrane</keyword>
<dbReference type="PANTHER" id="PTHR22911">
    <property type="entry name" value="ACYL-MALONYL CONDENSING ENZYME-RELATED"/>
    <property type="match status" value="1"/>
</dbReference>
<feature type="transmembrane region" description="Helical" evidence="1">
    <location>
        <begin position="57"/>
        <end position="79"/>
    </location>
</feature>
<dbReference type="AlphaFoldDB" id="A0A0E9N398"/>
<dbReference type="Proteomes" id="UP000033121">
    <property type="component" value="Unassembled WGS sequence"/>
</dbReference>
<dbReference type="InterPro" id="IPR037185">
    <property type="entry name" value="EmrE-like"/>
</dbReference>
<feature type="transmembrane region" description="Helical" evidence="1">
    <location>
        <begin position="207"/>
        <end position="227"/>
    </location>
</feature>
<protein>
    <submittedName>
        <fullName evidence="3">Putative DMT family transporter</fullName>
    </submittedName>
</protein>
<feature type="transmembrane region" description="Helical" evidence="1">
    <location>
        <begin position="85"/>
        <end position="103"/>
    </location>
</feature>